<evidence type="ECO:0000313" key="9">
    <source>
        <dbReference type="Proteomes" id="UP000029267"/>
    </source>
</evidence>
<dbReference type="PANTHER" id="PTHR13767:SF2">
    <property type="entry name" value="PSEUDOURIDYLATE SYNTHASE TRUB1"/>
    <property type="match status" value="1"/>
</dbReference>
<gene>
    <name evidence="5" type="primary">truB</name>
    <name evidence="8" type="ORF">EP10_000447</name>
</gene>
<evidence type="ECO:0000256" key="2">
    <source>
        <dbReference type="ARBA" id="ARBA00005642"/>
    </source>
</evidence>
<keyword evidence="4 5" id="KW-0413">Isomerase</keyword>
<dbReference type="EC" id="5.4.99.25" evidence="5"/>
<dbReference type="Pfam" id="PF01509">
    <property type="entry name" value="TruB_N"/>
    <property type="match status" value="1"/>
</dbReference>
<dbReference type="Proteomes" id="UP000029267">
    <property type="component" value="Unassembled WGS sequence"/>
</dbReference>
<dbReference type="CDD" id="cd02573">
    <property type="entry name" value="PseudoU_synth_EcTruB"/>
    <property type="match status" value="1"/>
</dbReference>
<keyword evidence="3 5" id="KW-0819">tRNA processing</keyword>
<comment type="similarity">
    <text evidence="2 5">Belongs to the pseudouridine synthase TruB family. Type 1 subfamily.</text>
</comment>
<dbReference type="InterPro" id="IPR020103">
    <property type="entry name" value="PsdUridine_synth_cat_dom_sf"/>
</dbReference>
<comment type="catalytic activity">
    <reaction evidence="1 5">
        <text>uridine(55) in tRNA = pseudouridine(55) in tRNA</text>
        <dbReference type="Rhea" id="RHEA:42532"/>
        <dbReference type="Rhea" id="RHEA-COMP:10101"/>
        <dbReference type="Rhea" id="RHEA-COMP:10102"/>
        <dbReference type="ChEBI" id="CHEBI:65314"/>
        <dbReference type="ChEBI" id="CHEBI:65315"/>
        <dbReference type="EC" id="5.4.99.25"/>
    </reaction>
</comment>
<protein>
    <recommendedName>
        <fullName evidence="5">tRNA pseudouridine synthase B</fullName>
        <ecNumber evidence="5">5.4.99.25</ecNumber>
    </recommendedName>
    <alternativeName>
        <fullName evidence="5">tRNA pseudouridine(55) synthase</fullName>
        <shortName evidence="5">Psi55 synthase</shortName>
    </alternativeName>
    <alternativeName>
        <fullName evidence="5">tRNA pseudouridylate synthase</fullName>
    </alternativeName>
    <alternativeName>
        <fullName evidence="5">tRNA-uridine isomerase</fullName>
    </alternativeName>
</protein>
<evidence type="ECO:0000259" key="7">
    <source>
        <dbReference type="Pfam" id="PF16198"/>
    </source>
</evidence>
<dbReference type="InterPro" id="IPR002501">
    <property type="entry name" value="PsdUridine_synth_N"/>
</dbReference>
<organism evidence="8 9">
    <name type="scientific">Geobacillus icigianus</name>
    <dbReference type="NCBI Taxonomy" id="1430331"/>
    <lineage>
        <taxon>Bacteria</taxon>
        <taxon>Bacillati</taxon>
        <taxon>Bacillota</taxon>
        <taxon>Bacilli</taxon>
        <taxon>Bacillales</taxon>
        <taxon>Anoxybacillaceae</taxon>
        <taxon>Geobacillus</taxon>
    </lineage>
</organism>
<comment type="function">
    <text evidence="5">Responsible for synthesis of pseudouridine from uracil-55 in the psi GC loop of transfer RNAs.</text>
</comment>
<dbReference type="InterPro" id="IPR014780">
    <property type="entry name" value="tRNA_psdUridine_synth_TruB"/>
</dbReference>
<dbReference type="PANTHER" id="PTHR13767">
    <property type="entry name" value="TRNA-PSEUDOURIDINE SYNTHASE"/>
    <property type="match status" value="1"/>
</dbReference>
<accession>A0ABU6BCI1</accession>
<dbReference type="GO" id="GO:0160148">
    <property type="term" value="F:tRNA pseudouridine(55) synthase activity"/>
    <property type="evidence" value="ECO:0007669"/>
    <property type="project" value="UniProtKB-EC"/>
</dbReference>
<dbReference type="SUPFAM" id="SSF55120">
    <property type="entry name" value="Pseudouridine synthase"/>
    <property type="match status" value="1"/>
</dbReference>
<dbReference type="NCBIfam" id="TIGR00431">
    <property type="entry name" value="TruB"/>
    <property type="match status" value="1"/>
</dbReference>
<dbReference type="EMBL" id="JPYA02000001">
    <property type="protein sequence ID" value="MEB3749608.1"/>
    <property type="molecule type" value="Genomic_DNA"/>
</dbReference>
<evidence type="ECO:0000259" key="6">
    <source>
        <dbReference type="Pfam" id="PF01509"/>
    </source>
</evidence>
<proteinExistence type="inferred from homology"/>
<keyword evidence="9" id="KW-1185">Reference proteome</keyword>
<dbReference type="Pfam" id="PF16198">
    <property type="entry name" value="TruB_C_2"/>
    <property type="match status" value="1"/>
</dbReference>
<reference evidence="8 9" key="1">
    <citation type="journal article" date="2014" name="Genome Announc.">
        <title>Draft Genome Sequence of Geobacillus icigianus Strain G1w1T Isolated from Hot Springs in the Valley of Geysers, Kamchatka (Russian Federation).</title>
        <authorList>
            <person name="Bryanskaya A.V."/>
            <person name="Rozanov A.S."/>
            <person name="Logacheva M.D."/>
            <person name="Kotenko A.V."/>
            <person name="Peltek S.E."/>
        </authorList>
    </citation>
    <scope>NUCLEOTIDE SEQUENCE [LARGE SCALE GENOMIC DNA]</scope>
    <source>
        <strain evidence="8 9">G1w1</strain>
    </source>
</reference>
<feature type="active site" description="Nucleophile" evidence="5">
    <location>
        <position position="72"/>
    </location>
</feature>
<name>A0ABU6BCI1_9BACL</name>
<feature type="domain" description="tRNA pseudouridylate synthase B C-terminal" evidence="7">
    <location>
        <begin position="213"/>
        <end position="271"/>
    </location>
</feature>
<dbReference type="Gene3D" id="3.30.2350.10">
    <property type="entry name" value="Pseudouridine synthase"/>
    <property type="match status" value="1"/>
</dbReference>
<dbReference type="InterPro" id="IPR032819">
    <property type="entry name" value="TruB_C"/>
</dbReference>
<evidence type="ECO:0000256" key="1">
    <source>
        <dbReference type="ARBA" id="ARBA00000385"/>
    </source>
</evidence>
<evidence type="ECO:0000256" key="4">
    <source>
        <dbReference type="ARBA" id="ARBA00023235"/>
    </source>
</evidence>
<feature type="domain" description="Pseudouridine synthase II N-terminal" evidence="6">
    <location>
        <begin position="57"/>
        <end position="212"/>
    </location>
</feature>
<comment type="caution">
    <text evidence="8">The sequence shown here is derived from an EMBL/GenBank/DDBJ whole genome shotgun (WGS) entry which is preliminary data.</text>
</comment>
<evidence type="ECO:0000313" key="8">
    <source>
        <dbReference type="EMBL" id="MEB3749608.1"/>
    </source>
</evidence>
<sequence length="337" mass="37002">MGHPLCRALSANEDEKRQRTFLFICEYGNRKGAPMDGVLLLHKPKGMTSHDCVASVRRLLGVKKAGHTGTLDPNVSGVLPICLGKATRIAEFLTGATKTYEGEVTLGAATTTEDADGDIIAARPIERAIARAEIEAVLDSLTGEIEQTPPMYSAVKVGGKKLYEYARAGLEVERPVRRVTIYELKLLDEREQFTGETVSFRFRVTCSKGTYVRTLAVTIGERLGYPAHMSDLVRTASGPFRLEECVTLAELARRAADGTAASLIIPIERALFHLPKYQINDKVAEKVKNGALLRLPAFFEQVDGPIVLVSPEREALALYVKHPTRPGLMKPLKVFRS</sequence>
<evidence type="ECO:0000256" key="3">
    <source>
        <dbReference type="ARBA" id="ARBA00022694"/>
    </source>
</evidence>
<evidence type="ECO:0000256" key="5">
    <source>
        <dbReference type="HAMAP-Rule" id="MF_01080"/>
    </source>
</evidence>
<dbReference type="HAMAP" id="MF_01080">
    <property type="entry name" value="TruB_bact"/>
    <property type="match status" value="1"/>
</dbReference>